<evidence type="ECO:0000313" key="2">
    <source>
        <dbReference type="EMBL" id="RPB08830.1"/>
    </source>
</evidence>
<name>A0A3N4KEB4_9PEZI</name>
<keyword evidence="3" id="KW-1185">Reference proteome</keyword>
<dbReference type="OrthoDB" id="10424789at2759"/>
<feature type="region of interest" description="Disordered" evidence="1">
    <location>
        <begin position="28"/>
        <end position="141"/>
    </location>
</feature>
<dbReference type="AlphaFoldDB" id="A0A3N4KEB4"/>
<feature type="compositionally biased region" description="Basic residues" evidence="1">
    <location>
        <begin position="104"/>
        <end position="114"/>
    </location>
</feature>
<evidence type="ECO:0000313" key="3">
    <source>
        <dbReference type="Proteomes" id="UP000277580"/>
    </source>
</evidence>
<feature type="compositionally biased region" description="Basic and acidic residues" evidence="1">
    <location>
        <begin position="75"/>
        <end position="96"/>
    </location>
</feature>
<dbReference type="EMBL" id="ML119158">
    <property type="protein sequence ID" value="RPB08830.1"/>
    <property type="molecule type" value="Genomic_DNA"/>
</dbReference>
<feature type="region of interest" description="Disordered" evidence="1">
    <location>
        <begin position="419"/>
        <end position="445"/>
    </location>
</feature>
<protein>
    <submittedName>
        <fullName evidence="2">Uncharacterized protein</fullName>
    </submittedName>
</protein>
<evidence type="ECO:0000256" key="1">
    <source>
        <dbReference type="SAM" id="MobiDB-lite"/>
    </source>
</evidence>
<gene>
    <name evidence="2" type="ORF">P167DRAFT_577877</name>
</gene>
<dbReference type="InParanoid" id="A0A3N4KEB4"/>
<sequence length="491" mass="55015">MNPQRDVPARMGIDVNIDINKPRAEPAIASHESDDAEFSWTKPLKTPAATRDRRNGKAIPQYITTPTEDEYSDCDDYHQYLRSEAEKRQAVKKVDVEPTTTTTPKKKKKGKAKASVKPSPQAPASKSRNGRVGPRHATAPIADEYEDFDDYHEYLRVTHTKPKATPGSANSQYIPPPKINVDLVKPGRIHRSTLPPKMIMTSPPKLPSERTYDDEFDQQTICGIGVDSEVSIYNVNDDHTRLIPNPSTSMLPAGQLPASTGLVRDYDHTNREQPQIHQLENINPSLTMTQKAKLESGWQPAHKLLSRSPSYPGKVYRPQPRSGPRPQGRTFQKLKLNSQLRTFQQMRILHESRNGRRTLGPSSWSSPYVPLLDRPSALVSERPIHRALRRAEENNSVHGGTSMVHLAAEYMKAELFPSDRETENDSLYSKSSGGPHSHTECEAETESLRPVISKGRCRGQQALKCKCRKAVAVVKRATVGGKVKLRKLLRT</sequence>
<dbReference type="Proteomes" id="UP000277580">
    <property type="component" value="Unassembled WGS sequence"/>
</dbReference>
<feature type="compositionally biased region" description="Polar residues" evidence="1">
    <location>
        <begin position="425"/>
        <end position="434"/>
    </location>
</feature>
<feature type="compositionally biased region" description="Low complexity" evidence="1">
    <location>
        <begin position="317"/>
        <end position="329"/>
    </location>
</feature>
<feature type="region of interest" description="Disordered" evidence="1">
    <location>
        <begin position="297"/>
        <end position="329"/>
    </location>
</feature>
<reference evidence="2 3" key="1">
    <citation type="journal article" date="2018" name="Nat. Ecol. Evol.">
        <title>Pezizomycetes genomes reveal the molecular basis of ectomycorrhizal truffle lifestyle.</title>
        <authorList>
            <person name="Murat C."/>
            <person name="Payen T."/>
            <person name="Noel B."/>
            <person name="Kuo A."/>
            <person name="Morin E."/>
            <person name="Chen J."/>
            <person name="Kohler A."/>
            <person name="Krizsan K."/>
            <person name="Balestrini R."/>
            <person name="Da Silva C."/>
            <person name="Montanini B."/>
            <person name="Hainaut M."/>
            <person name="Levati E."/>
            <person name="Barry K.W."/>
            <person name="Belfiori B."/>
            <person name="Cichocki N."/>
            <person name="Clum A."/>
            <person name="Dockter R.B."/>
            <person name="Fauchery L."/>
            <person name="Guy J."/>
            <person name="Iotti M."/>
            <person name="Le Tacon F."/>
            <person name="Lindquist E.A."/>
            <person name="Lipzen A."/>
            <person name="Malagnac F."/>
            <person name="Mello A."/>
            <person name="Molinier V."/>
            <person name="Miyauchi S."/>
            <person name="Poulain J."/>
            <person name="Riccioni C."/>
            <person name="Rubini A."/>
            <person name="Sitrit Y."/>
            <person name="Splivallo R."/>
            <person name="Traeger S."/>
            <person name="Wang M."/>
            <person name="Zifcakova L."/>
            <person name="Wipf D."/>
            <person name="Zambonelli A."/>
            <person name="Paolocci F."/>
            <person name="Nowrousian M."/>
            <person name="Ottonello S."/>
            <person name="Baldrian P."/>
            <person name="Spatafora J.W."/>
            <person name="Henrissat B."/>
            <person name="Nagy L.G."/>
            <person name="Aury J.M."/>
            <person name="Wincker P."/>
            <person name="Grigoriev I.V."/>
            <person name="Bonfante P."/>
            <person name="Martin F.M."/>
        </authorList>
    </citation>
    <scope>NUCLEOTIDE SEQUENCE [LARGE SCALE GENOMIC DNA]</scope>
    <source>
        <strain evidence="2 3">CCBAS932</strain>
    </source>
</reference>
<accession>A0A3N4KEB4</accession>
<proteinExistence type="predicted"/>
<organism evidence="2 3">
    <name type="scientific">Morchella conica CCBAS932</name>
    <dbReference type="NCBI Taxonomy" id="1392247"/>
    <lineage>
        <taxon>Eukaryota</taxon>
        <taxon>Fungi</taxon>
        <taxon>Dikarya</taxon>
        <taxon>Ascomycota</taxon>
        <taxon>Pezizomycotina</taxon>
        <taxon>Pezizomycetes</taxon>
        <taxon>Pezizales</taxon>
        <taxon>Morchellaceae</taxon>
        <taxon>Morchella</taxon>
    </lineage>
</organism>